<evidence type="ECO:0000313" key="1">
    <source>
        <dbReference type="EMBL" id="CAA9554919.1"/>
    </source>
</evidence>
<dbReference type="AlphaFoldDB" id="A0A6J4UQH7"/>
<feature type="non-terminal residue" evidence="1">
    <location>
        <position position="1"/>
    </location>
</feature>
<organism evidence="1">
    <name type="scientific">uncultured Thermomicrobiales bacterium</name>
    <dbReference type="NCBI Taxonomy" id="1645740"/>
    <lineage>
        <taxon>Bacteria</taxon>
        <taxon>Pseudomonadati</taxon>
        <taxon>Thermomicrobiota</taxon>
        <taxon>Thermomicrobia</taxon>
        <taxon>Thermomicrobiales</taxon>
        <taxon>environmental samples</taxon>
    </lineage>
</organism>
<gene>
    <name evidence="1" type="ORF">AVDCRST_MAG87-1141</name>
</gene>
<sequence length="54" mass="6270">RTVRRISKAWLCGRGDCHSRRDAGPFPRYVRRIPWGHAVRDPLGARSRSRTGRI</sequence>
<reference evidence="1" key="1">
    <citation type="submission" date="2020-02" db="EMBL/GenBank/DDBJ databases">
        <authorList>
            <person name="Meier V. D."/>
        </authorList>
    </citation>
    <scope>NUCLEOTIDE SEQUENCE</scope>
    <source>
        <strain evidence="1">AVDCRST_MAG87</strain>
    </source>
</reference>
<name>A0A6J4UQH7_9BACT</name>
<dbReference type="EMBL" id="CADCWJ010000263">
    <property type="protein sequence ID" value="CAA9554919.1"/>
    <property type="molecule type" value="Genomic_DNA"/>
</dbReference>
<protein>
    <submittedName>
        <fullName evidence="1">Uncharacterized protein</fullName>
    </submittedName>
</protein>
<accession>A0A6J4UQH7</accession>
<feature type="non-terminal residue" evidence="1">
    <location>
        <position position="54"/>
    </location>
</feature>
<proteinExistence type="predicted"/>